<dbReference type="InterPro" id="IPR013120">
    <property type="entry name" value="FAR_NAD-bd"/>
</dbReference>
<dbReference type="Pfam" id="PF03015">
    <property type="entry name" value="Sterile"/>
    <property type="match status" value="1"/>
</dbReference>
<evidence type="ECO:0000256" key="1">
    <source>
        <dbReference type="ARBA" id="ARBA00004141"/>
    </source>
</evidence>
<dbReference type="SUPFAM" id="SSF51735">
    <property type="entry name" value="NAD(P)-binding Rossmann-fold domains"/>
    <property type="match status" value="2"/>
</dbReference>
<dbReference type="EC" id="1.2.1.84" evidence="10"/>
<evidence type="ECO:0000256" key="5">
    <source>
        <dbReference type="ARBA" id="ARBA00022857"/>
    </source>
</evidence>
<dbReference type="GO" id="GO:0016020">
    <property type="term" value="C:membrane"/>
    <property type="evidence" value="ECO:0007669"/>
    <property type="project" value="UniProtKB-SubCell"/>
</dbReference>
<dbReference type="CDD" id="cd05236">
    <property type="entry name" value="FAR-N_SDR_e"/>
    <property type="match status" value="1"/>
</dbReference>
<keyword evidence="10" id="KW-0560">Oxidoreductase</keyword>
<keyword evidence="14" id="KW-1185">Reference proteome</keyword>
<protein>
    <recommendedName>
        <fullName evidence="10">Fatty acyl-CoA reductase</fullName>
        <ecNumber evidence="10">1.2.1.84</ecNumber>
    </recommendedName>
</protein>
<keyword evidence="4" id="KW-0812">Transmembrane</keyword>
<gene>
    <name evidence="13" type="ORF">V1477_013898</name>
</gene>
<dbReference type="InterPro" id="IPR033640">
    <property type="entry name" value="FAR_C"/>
</dbReference>
<evidence type="ECO:0000259" key="12">
    <source>
        <dbReference type="Pfam" id="PF07993"/>
    </source>
</evidence>
<evidence type="ECO:0000256" key="2">
    <source>
        <dbReference type="ARBA" id="ARBA00005928"/>
    </source>
</evidence>
<evidence type="ECO:0000256" key="3">
    <source>
        <dbReference type="ARBA" id="ARBA00022516"/>
    </source>
</evidence>
<feature type="domain" description="Fatty acyl-CoA reductase C-terminal" evidence="11">
    <location>
        <begin position="689"/>
        <end position="776"/>
    </location>
</feature>
<evidence type="ECO:0000256" key="4">
    <source>
        <dbReference type="ARBA" id="ARBA00022692"/>
    </source>
</evidence>
<comment type="catalytic activity">
    <reaction evidence="9 10">
        <text>a long-chain fatty acyl-CoA + 2 NADPH + 2 H(+) = a long-chain primary fatty alcohol + 2 NADP(+) + CoA</text>
        <dbReference type="Rhea" id="RHEA:52716"/>
        <dbReference type="ChEBI" id="CHEBI:15378"/>
        <dbReference type="ChEBI" id="CHEBI:57287"/>
        <dbReference type="ChEBI" id="CHEBI:57783"/>
        <dbReference type="ChEBI" id="CHEBI:58349"/>
        <dbReference type="ChEBI" id="CHEBI:77396"/>
        <dbReference type="ChEBI" id="CHEBI:83139"/>
        <dbReference type="EC" id="1.2.1.84"/>
    </reaction>
</comment>
<evidence type="ECO:0000313" key="13">
    <source>
        <dbReference type="EMBL" id="KAL2734721.1"/>
    </source>
</evidence>
<keyword evidence="5 10" id="KW-0521">NADP</keyword>
<dbReference type="GO" id="GO:1901568">
    <property type="term" value="P:fatty acid derivative metabolic process"/>
    <property type="evidence" value="ECO:0007669"/>
    <property type="project" value="UniProtKB-ARBA"/>
</dbReference>
<dbReference type="InterPro" id="IPR026055">
    <property type="entry name" value="FAR"/>
</dbReference>
<dbReference type="EMBL" id="JAYRBN010000071">
    <property type="protein sequence ID" value="KAL2734721.1"/>
    <property type="molecule type" value="Genomic_DNA"/>
</dbReference>
<dbReference type="PANTHER" id="PTHR11011">
    <property type="entry name" value="MALE STERILITY PROTEIN 2-RELATED"/>
    <property type="match status" value="1"/>
</dbReference>
<dbReference type="PANTHER" id="PTHR11011:SF60">
    <property type="entry name" value="FATTY ACYL-COA REDUCTASE-RELATED"/>
    <property type="match status" value="1"/>
</dbReference>
<keyword evidence="7 10" id="KW-0443">Lipid metabolism</keyword>
<evidence type="ECO:0000256" key="10">
    <source>
        <dbReference type="RuleBase" id="RU363097"/>
    </source>
</evidence>
<sequence length="840" mass="95595">MYIFAFIKQLEKVDMMGKLLQGNAPEIINENNTLMSKMMKCAPTDIKSSVKNVDKSTSIQKIYDHLNIIITGETGFIGKLLIEKLLRVWPGIICIYVWKRTKKGKNLLQQIDELVEDSLFATLREEQPKFQNRIVPIEGDCSFPNLGISKTDRNALIHEVSIVFNVAATVKFNEKMKSAISINVQSLRDLISLSKEMMKLKTFVHVSTTFANCTHDLMDEKFDDPNLDAEQLIDLMNSLKEKLLDDITPQAIGITAGVLTGLMRIYCCDRTVKANLVPTDLRVNVYPFGKANTMEVLLKEGGQEMDVAKSSFRDIMKTRSADIESCIEYVHKSTPIQNFYDGQAVFITGATGFIGKLLIEKLLRECPGITCIYLLIRTKKGKSVLQRTNELIEDSFFDTLREKQPTFQNRIVTIEGDSSLPNLGISMIDRATLIREVSIVFNVAATVKFNEKIKLATTINVQSLKDLINLSKEMPKLKSFIHVSTAYANLFHNPIEEKFYEPPIDDDKLINLINSMSESFLDDITPLLLGIWPNTYVYTKSVAENLVKKHVDSIPIGIFRPGIVMPTFREPIQGWVNNTNGLIGITTNVLMGLMRTQHGDSSIKLDIVFGDLTANGIIASAWDIASNPRSKEDFPIYNYVSKDNPITFGKFLEMTLKYGELIPSEKALWCHSFKIIKYRPVHLFHVYFLHLLPALIIDTIAVCVGKQPWLLQIYKRIHKMSDLLTYFCIVQCNFTNKRWNELMRKLTSEDRKLFFCDMKDIVWSNYFPIYVLGIKRGDVKEEGLKYNLDRCGKANMMEVLLEEDGQEIAITESSLGDVTKTKYVPVNMQSVETFDQFHAH</sequence>
<comment type="function">
    <text evidence="10">Catalyzes the reduction of fatty acyl-CoA to fatty alcohols.</text>
</comment>
<dbReference type="GO" id="GO:0102965">
    <property type="term" value="F:alcohol-forming long-chain fatty acyl-CoA reductase activity"/>
    <property type="evidence" value="ECO:0007669"/>
    <property type="project" value="UniProtKB-EC"/>
</dbReference>
<dbReference type="Pfam" id="PF07993">
    <property type="entry name" value="NAD_binding_4"/>
    <property type="match status" value="2"/>
</dbReference>
<comment type="subcellular location">
    <subcellularLocation>
        <location evidence="1">Membrane</location>
        <topology evidence="1">Multi-pass membrane protein</topology>
    </subcellularLocation>
</comment>
<comment type="similarity">
    <text evidence="2 10">Belongs to the fatty acyl-CoA reductase family.</text>
</comment>
<evidence type="ECO:0000259" key="11">
    <source>
        <dbReference type="Pfam" id="PF03015"/>
    </source>
</evidence>
<accession>A0ABD2BPP2</accession>
<comment type="caution">
    <text evidence="13">The sequence shown here is derived from an EMBL/GenBank/DDBJ whole genome shotgun (WGS) entry which is preliminary data.</text>
</comment>
<evidence type="ECO:0000256" key="9">
    <source>
        <dbReference type="ARBA" id="ARBA00052530"/>
    </source>
</evidence>
<reference evidence="13 14" key="1">
    <citation type="journal article" date="2024" name="Ann. Entomol. Soc. Am.">
        <title>Genomic analyses of the southern and eastern yellowjacket wasps (Hymenoptera: Vespidae) reveal evolutionary signatures of social life.</title>
        <authorList>
            <person name="Catto M.A."/>
            <person name="Caine P.B."/>
            <person name="Orr S.E."/>
            <person name="Hunt B.G."/>
            <person name="Goodisman M.A.D."/>
        </authorList>
    </citation>
    <scope>NUCLEOTIDE SEQUENCE [LARGE SCALE GENOMIC DNA]</scope>
    <source>
        <strain evidence="13">232</strain>
        <tissue evidence="13">Head and thorax</tissue>
    </source>
</reference>
<proteinExistence type="inferred from homology"/>
<dbReference type="AlphaFoldDB" id="A0ABD2BPP2"/>
<keyword evidence="3 10" id="KW-0444">Lipid biosynthesis</keyword>
<evidence type="ECO:0000256" key="8">
    <source>
        <dbReference type="ARBA" id="ARBA00023136"/>
    </source>
</evidence>
<evidence type="ECO:0000313" key="14">
    <source>
        <dbReference type="Proteomes" id="UP001607303"/>
    </source>
</evidence>
<feature type="domain" description="Thioester reductase (TE)" evidence="12">
    <location>
        <begin position="347"/>
        <end position="617"/>
    </location>
</feature>
<dbReference type="Gene3D" id="3.40.50.720">
    <property type="entry name" value="NAD(P)-binding Rossmann-like Domain"/>
    <property type="match status" value="2"/>
</dbReference>
<feature type="domain" description="Thioester reductase (TE)" evidence="12">
    <location>
        <begin position="70"/>
        <end position="241"/>
    </location>
</feature>
<keyword evidence="6" id="KW-1133">Transmembrane helix</keyword>
<name>A0ABD2BPP2_VESMC</name>
<evidence type="ECO:0000256" key="6">
    <source>
        <dbReference type="ARBA" id="ARBA00022989"/>
    </source>
</evidence>
<organism evidence="13 14">
    <name type="scientific">Vespula maculifrons</name>
    <name type="common">Eastern yellow jacket</name>
    <name type="synonym">Wasp</name>
    <dbReference type="NCBI Taxonomy" id="7453"/>
    <lineage>
        <taxon>Eukaryota</taxon>
        <taxon>Metazoa</taxon>
        <taxon>Ecdysozoa</taxon>
        <taxon>Arthropoda</taxon>
        <taxon>Hexapoda</taxon>
        <taxon>Insecta</taxon>
        <taxon>Pterygota</taxon>
        <taxon>Neoptera</taxon>
        <taxon>Endopterygota</taxon>
        <taxon>Hymenoptera</taxon>
        <taxon>Apocrita</taxon>
        <taxon>Aculeata</taxon>
        <taxon>Vespoidea</taxon>
        <taxon>Vespidae</taxon>
        <taxon>Vespinae</taxon>
        <taxon>Vespula</taxon>
    </lineage>
</organism>
<dbReference type="FunFam" id="3.40.50.720:FF:000143">
    <property type="entry name" value="Fatty acyl-CoA reductase"/>
    <property type="match status" value="1"/>
</dbReference>
<dbReference type="Proteomes" id="UP001607303">
    <property type="component" value="Unassembled WGS sequence"/>
</dbReference>
<dbReference type="CDD" id="cd09071">
    <property type="entry name" value="FAR_C"/>
    <property type="match status" value="1"/>
</dbReference>
<keyword evidence="8" id="KW-0472">Membrane</keyword>
<evidence type="ECO:0000256" key="7">
    <source>
        <dbReference type="ARBA" id="ARBA00023098"/>
    </source>
</evidence>
<dbReference type="InterPro" id="IPR036291">
    <property type="entry name" value="NAD(P)-bd_dom_sf"/>
</dbReference>